<feature type="transmembrane region" description="Helical" evidence="2">
    <location>
        <begin position="15"/>
        <end position="33"/>
    </location>
</feature>
<accession>A0ABD3HW20</accession>
<reference evidence="4 5" key="1">
    <citation type="submission" date="2024-09" db="EMBL/GenBank/DDBJ databases">
        <title>Chromosome-scale assembly of Riccia sorocarpa.</title>
        <authorList>
            <person name="Paukszto L."/>
        </authorList>
    </citation>
    <scope>NUCLEOTIDE SEQUENCE [LARGE SCALE GENOMIC DNA]</scope>
    <source>
        <strain evidence="4">LP-2024</strain>
        <tissue evidence="4">Aerial parts of the thallus</tissue>
    </source>
</reference>
<keyword evidence="2" id="KW-0472">Membrane</keyword>
<evidence type="ECO:0000256" key="1">
    <source>
        <dbReference type="SAM" id="MobiDB-lite"/>
    </source>
</evidence>
<feature type="domain" description="Reverse transcriptase zinc-binding" evidence="3">
    <location>
        <begin position="515"/>
        <end position="586"/>
    </location>
</feature>
<dbReference type="InterPro" id="IPR026960">
    <property type="entry name" value="RVT-Znf"/>
</dbReference>
<dbReference type="AlphaFoldDB" id="A0ABD3HW20"/>
<sequence length="761" mass="87508">MATSWDSLSSADGSYLTLITVLAFTVLWLLWSVSSYFRCRNRLPVPPGNFGFPFIGQTVEHVLAMSTADGIRMWVQKQIEKHGPLFKFRFAGYPMVMLGDEEGNKFIFQNDGTSIHTFWPSKIATLFGPHSLLLQTGERHKLLRRHFSKMFDRAAMSRYIHGVNRNTIRHFTNHWQPFMEMLKAAEVQGPIKGLRIQEGKSLLFQLFADDTGIFLEENQANFEELKAILERYELASGAKVNFSKTLVMPLGSSVVPEWIKDEECEVAEAGRAFRYLGVMTGVNIPEHTGVNDLLRRMQRRMMSWENHYLSWTARVVLIKHILSQIPSFILLVVGCSGVEAKMLTKMCREFLWGSTEEGKVRKALVAWKKFALPTSHGGLGFIPFEIRSQALLMRYSTALLDDKPVEWVWICKRWLRYKLLSGVYVRERKVWAASDALLLLDSVKIPEAPTVNRILKGWFSMRKKLNLDESISQLPSTLTVGALKIVVSSWRRENRCWTKLLLPTEVSPEELNRKWRCSDSSQKWKQRWDQLWHGASLLKHKVWIWRILQEGILTQKRTAKWGVTEKFCPYCQCEEESVCHFLWECRGIRERVTWLTTIIEGPTSGQVPLLDVLDRVLSSHSCNPGILMLFYDFSWATWKERNQLLFQGYSTRMPVRSLVAEWKITLTGVVRHNASRLAELVHFNSELLLFQVEEAVVIEVARIAASRRVVTDTDVEVLTNVMQIPGRLPISLVASQNSLSSFDSESSEDSDESSEEDESLF</sequence>
<protein>
    <recommendedName>
        <fullName evidence="3">Reverse transcriptase zinc-binding domain-containing protein</fullName>
    </recommendedName>
</protein>
<dbReference type="SUPFAM" id="SSF48264">
    <property type="entry name" value="Cytochrome P450"/>
    <property type="match status" value="1"/>
</dbReference>
<proteinExistence type="predicted"/>
<dbReference type="Gene3D" id="1.10.630.10">
    <property type="entry name" value="Cytochrome P450"/>
    <property type="match status" value="1"/>
</dbReference>
<gene>
    <name evidence="4" type="ORF">R1sor_008610</name>
</gene>
<keyword evidence="2" id="KW-0812">Transmembrane</keyword>
<evidence type="ECO:0000259" key="3">
    <source>
        <dbReference type="Pfam" id="PF13966"/>
    </source>
</evidence>
<evidence type="ECO:0000256" key="2">
    <source>
        <dbReference type="SAM" id="Phobius"/>
    </source>
</evidence>
<keyword evidence="2" id="KW-1133">Transmembrane helix</keyword>
<feature type="compositionally biased region" description="Acidic residues" evidence="1">
    <location>
        <begin position="745"/>
        <end position="761"/>
    </location>
</feature>
<dbReference type="Pfam" id="PF13966">
    <property type="entry name" value="zf-RVT"/>
    <property type="match status" value="1"/>
</dbReference>
<feature type="region of interest" description="Disordered" evidence="1">
    <location>
        <begin position="741"/>
        <end position="761"/>
    </location>
</feature>
<evidence type="ECO:0000313" key="4">
    <source>
        <dbReference type="EMBL" id="KAL3694959.1"/>
    </source>
</evidence>
<dbReference type="PANTHER" id="PTHR33116:SF78">
    <property type="entry name" value="OS12G0587133 PROTEIN"/>
    <property type="match status" value="1"/>
</dbReference>
<organism evidence="4 5">
    <name type="scientific">Riccia sorocarpa</name>
    <dbReference type="NCBI Taxonomy" id="122646"/>
    <lineage>
        <taxon>Eukaryota</taxon>
        <taxon>Viridiplantae</taxon>
        <taxon>Streptophyta</taxon>
        <taxon>Embryophyta</taxon>
        <taxon>Marchantiophyta</taxon>
        <taxon>Marchantiopsida</taxon>
        <taxon>Marchantiidae</taxon>
        <taxon>Marchantiales</taxon>
        <taxon>Ricciaceae</taxon>
        <taxon>Riccia</taxon>
    </lineage>
</organism>
<dbReference type="PANTHER" id="PTHR33116">
    <property type="entry name" value="REVERSE TRANSCRIPTASE ZINC-BINDING DOMAIN-CONTAINING PROTEIN-RELATED-RELATED"/>
    <property type="match status" value="1"/>
</dbReference>
<dbReference type="EMBL" id="JBJQOH010000003">
    <property type="protein sequence ID" value="KAL3694959.1"/>
    <property type="molecule type" value="Genomic_DNA"/>
</dbReference>
<comment type="caution">
    <text evidence="4">The sequence shown here is derived from an EMBL/GenBank/DDBJ whole genome shotgun (WGS) entry which is preliminary data.</text>
</comment>
<name>A0ABD3HW20_9MARC</name>
<keyword evidence="5" id="KW-1185">Reference proteome</keyword>
<dbReference type="Proteomes" id="UP001633002">
    <property type="component" value="Unassembled WGS sequence"/>
</dbReference>
<dbReference type="InterPro" id="IPR036396">
    <property type="entry name" value="Cyt_P450_sf"/>
</dbReference>
<evidence type="ECO:0000313" key="5">
    <source>
        <dbReference type="Proteomes" id="UP001633002"/>
    </source>
</evidence>